<dbReference type="RefSeq" id="WP_370595213.1">
    <property type="nucleotide sequence ID" value="NZ_JALBUR010000001.1"/>
</dbReference>
<comment type="caution">
    <text evidence="16">The sequence shown here is derived from an EMBL/GenBank/DDBJ whole genome shotgun (WGS) entry which is preliminary data.</text>
</comment>
<keyword evidence="6" id="KW-0004">4Fe-4S</keyword>
<evidence type="ECO:0000256" key="5">
    <source>
        <dbReference type="ARBA" id="ARBA00022023"/>
    </source>
</evidence>
<dbReference type="Pfam" id="PF00730">
    <property type="entry name" value="HhH-GPD"/>
    <property type="match status" value="1"/>
</dbReference>
<dbReference type="GO" id="GO:0000701">
    <property type="term" value="F:purine-specific mismatch base pair DNA N-glycosylase activity"/>
    <property type="evidence" value="ECO:0007669"/>
    <property type="project" value="UniProtKB-EC"/>
</dbReference>
<dbReference type="Proteomes" id="UP001286174">
    <property type="component" value="Unassembled WGS sequence"/>
</dbReference>
<keyword evidence="7" id="KW-0479">Metal-binding</keyword>
<organism evidence="16 17">
    <name type="scientific">Grylomicrobium aquisgranensis</name>
    <dbReference type="NCBI Taxonomy" id="2926318"/>
    <lineage>
        <taxon>Bacteria</taxon>
        <taxon>Bacillati</taxon>
        <taxon>Bacillota</taxon>
        <taxon>Erysipelotrichia</taxon>
        <taxon>Erysipelotrichales</taxon>
        <taxon>Erysipelotrichaceae</taxon>
        <taxon>Grylomicrobium</taxon>
    </lineage>
</organism>
<dbReference type="PANTHER" id="PTHR42944">
    <property type="entry name" value="ADENINE DNA GLYCOSYLASE"/>
    <property type="match status" value="1"/>
</dbReference>
<sequence length="353" mass="40184">MKLTDAVNLADWYQTHKRNLPWRDTGNPYHVWVSEIMLQQTRIEAVKPKYEHFMQELPDIASLAACPEDRLMKLWEGLGYYARARNLQKCAIVLMRDYHGELPADEDALKHLPGIGPYTAGAIASISFGIGVPAVDGNVLRVLSRYVENEEDVRLPSVRQEAEKAIRTVFEQDHDPSFVKAFNQGLMELGETICTPNGTPSCSHCPLCMSCLASSHGSWDHIPYRSSLKDRRIVERTLYIIKDGQRFLLHKRPKRGLLAGLYEFPAMDGFADEKKILHQVETLGFAPVHIRALPEARHVFTHLEWHMHAWEIQCAQADLALPSDWILVTKKELANCAVPSAFKTYLDWYSLHG</sequence>
<dbReference type="PROSITE" id="PS01155">
    <property type="entry name" value="ENDONUCLEASE_III_2"/>
    <property type="match status" value="1"/>
</dbReference>
<keyword evidence="10 14" id="KW-0408">Iron</keyword>
<dbReference type="GO" id="GO:0051539">
    <property type="term" value="F:4 iron, 4 sulfur cluster binding"/>
    <property type="evidence" value="ECO:0007669"/>
    <property type="project" value="UniProtKB-UniRule"/>
</dbReference>
<dbReference type="AlphaFoldDB" id="A0AB35U0C4"/>
<evidence type="ECO:0000259" key="15">
    <source>
        <dbReference type="SMART" id="SM00478"/>
    </source>
</evidence>
<dbReference type="InterPro" id="IPR004036">
    <property type="entry name" value="Endonuclease-III-like_CS2"/>
</dbReference>
<dbReference type="CDD" id="cd00056">
    <property type="entry name" value="ENDO3c"/>
    <property type="match status" value="1"/>
</dbReference>
<dbReference type="InterPro" id="IPR000445">
    <property type="entry name" value="HhH_motif"/>
</dbReference>
<evidence type="ECO:0000256" key="3">
    <source>
        <dbReference type="ARBA" id="ARBA00008343"/>
    </source>
</evidence>
<comment type="similarity">
    <text evidence="3 14">Belongs to the Nth/MutY family.</text>
</comment>
<dbReference type="GO" id="GO:0006298">
    <property type="term" value="P:mismatch repair"/>
    <property type="evidence" value="ECO:0007669"/>
    <property type="project" value="TreeGrafter"/>
</dbReference>
<dbReference type="InterPro" id="IPR023170">
    <property type="entry name" value="HhH_base_excis_C"/>
</dbReference>
<evidence type="ECO:0000256" key="7">
    <source>
        <dbReference type="ARBA" id="ARBA00022723"/>
    </source>
</evidence>
<dbReference type="InterPro" id="IPR044298">
    <property type="entry name" value="MIG/MutY"/>
</dbReference>
<dbReference type="Gene3D" id="1.10.340.30">
    <property type="entry name" value="Hypothetical protein, domain 2"/>
    <property type="match status" value="1"/>
</dbReference>
<dbReference type="GO" id="GO:0034039">
    <property type="term" value="F:8-oxo-7,8-dihydroguanine DNA N-glycosylase activity"/>
    <property type="evidence" value="ECO:0007669"/>
    <property type="project" value="TreeGrafter"/>
</dbReference>
<evidence type="ECO:0000256" key="6">
    <source>
        <dbReference type="ARBA" id="ARBA00022485"/>
    </source>
</evidence>
<evidence type="ECO:0000256" key="14">
    <source>
        <dbReference type="RuleBase" id="RU365096"/>
    </source>
</evidence>
<evidence type="ECO:0000313" key="16">
    <source>
        <dbReference type="EMBL" id="MDX8418503.1"/>
    </source>
</evidence>
<evidence type="ECO:0000256" key="8">
    <source>
        <dbReference type="ARBA" id="ARBA00022763"/>
    </source>
</evidence>
<comment type="cofactor">
    <cofactor evidence="14">
        <name>[4Fe-4S] cluster</name>
        <dbReference type="ChEBI" id="CHEBI:49883"/>
    </cofactor>
    <text evidence="14">Binds 1 [4Fe-4S] cluster.</text>
</comment>
<evidence type="ECO:0000256" key="1">
    <source>
        <dbReference type="ARBA" id="ARBA00000843"/>
    </source>
</evidence>
<dbReference type="InterPro" id="IPR003265">
    <property type="entry name" value="HhH-GPD_domain"/>
</dbReference>
<dbReference type="InterPro" id="IPR011257">
    <property type="entry name" value="DNA_glycosylase"/>
</dbReference>
<dbReference type="PANTHER" id="PTHR42944:SF1">
    <property type="entry name" value="ADENINE DNA GLYCOSYLASE"/>
    <property type="match status" value="1"/>
</dbReference>
<dbReference type="GO" id="GO:0046872">
    <property type="term" value="F:metal ion binding"/>
    <property type="evidence" value="ECO:0007669"/>
    <property type="project" value="UniProtKB-UniRule"/>
</dbReference>
<keyword evidence="11" id="KW-0411">Iron-sulfur</keyword>
<dbReference type="CDD" id="cd03431">
    <property type="entry name" value="NUDIX_DNA_Glycosylase_C-MutY"/>
    <property type="match status" value="1"/>
</dbReference>
<dbReference type="InterPro" id="IPR015797">
    <property type="entry name" value="NUDIX_hydrolase-like_dom_sf"/>
</dbReference>
<accession>A0AB35U0C4</accession>
<keyword evidence="17" id="KW-1185">Reference proteome</keyword>
<dbReference type="SUPFAM" id="SSF48150">
    <property type="entry name" value="DNA-glycosylase"/>
    <property type="match status" value="1"/>
</dbReference>
<dbReference type="Pfam" id="PF14815">
    <property type="entry name" value="NUDIX_4"/>
    <property type="match status" value="1"/>
</dbReference>
<dbReference type="Gene3D" id="3.90.79.10">
    <property type="entry name" value="Nucleoside Triphosphate Pyrophosphohydrolase"/>
    <property type="match status" value="1"/>
</dbReference>
<evidence type="ECO:0000256" key="13">
    <source>
        <dbReference type="ARBA" id="ARBA00023295"/>
    </source>
</evidence>
<keyword evidence="13 14" id="KW-0326">Glycosidase</keyword>
<dbReference type="GO" id="GO:0006284">
    <property type="term" value="P:base-excision repair"/>
    <property type="evidence" value="ECO:0007669"/>
    <property type="project" value="UniProtKB-UniRule"/>
</dbReference>
<dbReference type="GO" id="GO:0032357">
    <property type="term" value="F:oxidized purine DNA binding"/>
    <property type="evidence" value="ECO:0007669"/>
    <property type="project" value="TreeGrafter"/>
</dbReference>
<dbReference type="EC" id="3.2.2.31" evidence="4 14"/>
<evidence type="ECO:0000256" key="12">
    <source>
        <dbReference type="ARBA" id="ARBA00023204"/>
    </source>
</evidence>
<comment type="catalytic activity">
    <reaction evidence="1 14">
        <text>Hydrolyzes free adenine bases from 7,8-dihydro-8-oxoguanine:adenine mismatched double-stranded DNA, leaving an apurinic site.</text>
        <dbReference type="EC" id="3.2.2.31"/>
    </reaction>
</comment>
<keyword evidence="12" id="KW-0234">DNA repair</keyword>
<gene>
    <name evidence="16" type="ORF">MOZ60_00165</name>
</gene>
<evidence type="ECO:0000256" key="4">
    <source>
        <dbReference type="ARBA" id="ARBA00012045"/>
    </source>
</evidence>
<keyword evidence="9" id="KW-0378">Hydrolase</keyword>
<evidence type="ECO:0000256" key="10">
    <source>
        <dbReference type="ARBA" id="ARBA00023004"/>
    </source>
</evidence>
<dbReference type="GO" id="GO:0035485">
    <property type="term" value="F:adenine/guanine mispair binding"/>
    <property type="evidence" value="ECO:0007669"/>
    <property type="project" value="TreeGrafter"/>
</dbReference>
<evidence type="ECO:0000256" key="2">
    <source>
        <dbReference type="ARBA" id="ARBA00002933"/>
    </source>
</evidence>
<dbReference type="Gene3D" id="1.10.1670.10">
    <property type="entry name" value="Helix-hairpin-Helix base-excision DNA repair enzymes (C-terminal)"/>
    <property type="match status" value="1"/>
</dbReference>
<dbReference type="InterPro" id="IPR029119">
    <property type="entry name" value="MutY_C"/>
</dbReference>
<dbReference type="Pfam" id="PF00633">
    <property type="entry name" value="HHH"/>
    <property type="match status" value="1"/>
</dbReference>
<dbReference type="SMART" id="SM00478">
    <property type="entry name" value="ENDO3c"/>
    <property type="match status" value="1"/>
</dbReference>
<dbReference type="SUPFAM" id="SSF55811">
    <property type="entry name" value="Nudix"/>
    <property type="match status" value="1"/>
</dbReference>
<comment type="function">
    <text evidence="2">Adenine glycosylase active on G-A mispairs. MutY also corrects error-prone DNA synthesis past GO lesions which are due to the oxidatively damaged form of guanine: 7,8-dihydro-8-oxoguanine (8-oxo-dGTP).</text>
</comment>
<feature type="domain" description="HhH-GPD" evidence="15">
    <location>
        <begin position="37"/>
        <end position="192"/>
    </location>
</feature>
<keyword evidence="8 14" id="KW-0227">DNA damage</keyword>
<dbReference type="EMBL" id="JALBUR010000001">
    <property type="protein sequence ID" value="MDX8418503.1"/>
    <property type="molecule type" value="Genomic_DNA"/>
</dbReference>
<reference evidence="16 17" key="1">
    <citation type="submission" date="2022-03" db="EMBL/GenBank/DDBJ databases">
        <title>Novel taxa within the pig intestine.</title>
        <authorList>
            <person name="Wylensek D."/>
            <person name="Bishof K."/>
            <person name="Afrizal A."/>
            <person name="Clavel T."/>
        </authorList>
    </citation>
    <scope>NUCLEOTIDE SEQUENCE [LARGE SCALE GENOMIC DNA]</scope>
    <source>
        <strain evidence="16 17">CLA-KB-P133</strain>
    </source>
</reference>
<protein>
    <recommendedName>
        <fullName evidence="5 14">Adenine DNA glycosylase</fullName>
        <ecNumber evidence="4 14">3.2.2.31</ecNumber>
    </recommendedName>
</protein>
<proteinExistence type="inferred from homology"/>
<evidence type="ECO:0000256" key="11">
    <source>
        <dbReference type="ARBA" id="ARBA00023014"/>
    </source>
</evidence>
<evidence type="ECO:0000313" key="17">
    <source>
        <dbReference type="Proteomes" id="UP001286174"/>
    </source>
</evidence>
<evidence type="ECO:0000256" key="9">
    <source>
        <dbReference type="ARBA" id="ARBA00022801"/>
    </source>
</evidence>
<dbReference type="FunFam" id="1.10.340.30:FF:000002">
    <property type="entry name" value="Adenine DNA glycosylase"/>
    <property type="match status" value="1"/>
</dbReference>
<name>A0AB35U0C4_9FIRM</name>